<reference evidence="2" key="1">
    <citation type="journal article" date="2014" name="Nat. Commun.">
        <title>Genomic adaptations of the halophilic Dead Sea filamentous fungus Eurotium rubrum.</title>
        <authorList>
            <person name="Kis-Papo T."/>
            <person name="Weig A.R."/>
            <person name="Riley R."/>
            <person name="Persoh D."/>
            <person name="Salamov A."/>
            <person name="Sun H."/>
            <person name="Lipzen A."/>
            <person name="Wasser S.P."/>
            <person name="Rambold G."/>
            <person name="Grigoriev I.V."/>
            <person name="Nevo E."/>
        </authorList>
    </citation>
    <scope>NUCLEOTIDE SEQUENCE [LARGE SCALE GENOMIC DNA]</scope>
    <source>
        <strain evidence="2">CBS 135680</strain>
    </source>
</reference>
<evidence type="ECO:0000313" key="2">
    <source>
        <dbReference type="Proteomes" id="UP000019804"/>
    </source>
</evidence>
<dbReference type="EMBL" id="KK088432">
    <property type="protein sequence ID" value="EYE93317.1"/>
    <property type="molecule type" value="Genomic_DNA"/>
</dbReference>
<dbReference type="Proteomes" id="UP000019804">
    <property type="component" value="Unassembled WGS sequence"/>
</dbReference>
<dbReference type="AlphaFoldDB" id="A0A017S8N2"/>
<dbReference type="RefSeq" id="XP_040637005.1">
    <property type="nucleotide sequence ID" value="XM_040777805.1"/>
</dbReference>
<dbReference type="OrthoDB" id="5151590at2759"/>
<evidence type="ECO:0000313" key="1">
    <source>
        <dbReference type="EMBL" id="EYE93317.1"/>
    </source>
</evidence>
<dbReference type="GeneID" id="63692929"/>
<keyword evidence="2" id="KW-1185">Reference proteome</keyword>
<accession>A0A017S8N2</accession>
<name>A0A017S8N2_ASPRC</name>
<organism evidence="1 2">
    <name type="scientific">Aspergillus ruber (strain CBS 135680)</name>
    <dbReference type="NCBI Taxonomy" id="1388766"/>
    <lineage>
        <taxon>Eukaryota</taxon>
        <taxon>Fungi</taxon>
        <taxon>Dikarya</taxon>
        <taxon>Ascomycota</taxon>
        <taxon>Pezizomycotina</taxon>
        <taxon>Eurotiomycetes</taxon>
        <taxon>Eurotiomycetidae</taxon>
        <taxon>Eurotiales</taxon>
        <taxon>Aspergillaceae</taxon>
        <taxon>Aspergillus</taxon>
        <taxon>Aspergillus subgen. Aspergillus</taxon>
    </lineage>
</organism>
<proteinExistence type="predicted"/>
<sequence>MVLWRLNHFNEKWKKKHIVPYTKSKGISIMVWAAVWGGGHTEIYRTSRDEEFAPRGYLFFTVLFGDRLSKIIYLLYGNLSWFDEHVFLLLTGHPTHLIWTLLNMPGPS</sequence>
<gene>
    <name evidence="1" type="ORF">EURHEDRAFT_160916</name>
</gene>
<dbReference type="HOGENOM" id="CLU_2196390_0_0_1"/>
<protein>
    <submittedName>
        <fullName evidence="1">Uncharacterized protein</fullName>
    </submittedName>
</protein>